<dbReference type="AlphaFoldDB" id="A0A838XXM7"/>
<dbReference type="Gene3D" id="1.10.260.40">
    <property type="entry name" value="lambda repressor-like DNA-binding domains"/>
    <property type="match status" value="1"/>
</dbReference>
<dbReference type="PROSITE" id="PS50943">
    <property type="entry name" value="HTH_CROC1"/>
    <property type="match status" value="1"/>
</dbReference>
<comment type="caution">
    <text evidence="2">The sequence shown here is derived from an EMBL/GenBank/DDBJ whole genome shotgun (WGS) entry which is preliminary data.</text>
</comment>
<dbReference type="GO" id="GO:0003677">
    <property type="term" value="F:DNA binding"/>
    <property type="evidence" value="ECO:0007669"/>
    <property type="project" value="InterPro"/>
</dbReference>
<reference evidence="2 3" key="2">
    <citation type="submission" date="2020-08" db="EMBL/GenBank/DDBJ databases">
        <title>Stappia taiwanensis sp. nov., isolated from a coastal thermal spring.</title>
        <authorList>
            <person name="Kampfer P."/>
        </authorList>
    </citation>
    <scope>NUCLEOTIDE SEQUENCE [LARGE SCALE GENOMIC DNA]</scope>
    <source>
        <strain evidence="2 3">DSM 23284</strain>
    </source>
</reference>
<name>A0A838XXM7_9HYPH</name>
<accession>A0A838XXM7</accession>
<keyword evidence="3" id="KW-1185">Reference proteome</keyword>
<evidence type="ECO:0000259" key="1">
    <source>
        <dbReference type="PROSITE" id="PS50943"/>
    </source>
</evidence>
<dbReference type="EMBL" id="JACEON010000026">
    <property type="protein sequence ID" value="MBA4613821.1"/>
    <property type="molecule type" value="Genomic_DNA"/>
</dbReference>
<gene>
    <name evidence="2" type="ORF">H1W37_19355</name>
</gene>
<evidence type="ECO:0000313" key="3">
    <source>
        <dbReference type="Proteomes" id="UP000559404"/>
    </source>
</evidence>
<protein>
    <recommendedName>
        <fullName evidence="1">HTH cro/C1-type domain-containing protein</fullName>
    </recommendedName>
</protein>
<reference evidence="2 3" key="1">
    <citation type="submission" date="2020-07" db="EMBL/GenBank/DDBJ databases">
        <authorList>
            <person name="Li M."/>
        </authorList>
    </citation>
    <scope>NUCLEOTIDE SEQUENCE [LARGE SCALE GENOMIC DNA]</scope>
    <source>
        <strain evidence="2 3">DSM 23284</strain>
    </source>
</reference>
<dbReference type="InterPro" id="IPR001387">
    <property type="entry name" value="Cro/C1-type_HTH"/>
</dbReference>
<sequence>MTLSVRDIEARRQSQGWTLLQLCSASGVSLAHYGRLRGGEHAPRPATLSSLAIGLRRLCNGSANDAGQAFQLYRLAVVLVAQEAQADPMQVLAHDPSRRATSDPEWMTAAQVRRRALYIAHVCCGVSQADLARVSGMTAAAVSLAVNAIEDTRESDDDGSVISAIERVMQVET</sequence>
<organism evidence="2 3">
    <name type="scientific">Stappia taiwanensis</name>
    <dbReference type="NCBI Taxonomy" id="992267"/>
    <lineage>
        <taxon>Bacteria</taxon>
        <taxon>Pseudomonadati</taxon>
        <taxon>Pseudomonadota</taxon>
        <taxon>Alphaproteobacteria</taxon>
        <taxon>Hyphomicrobiales</taxon>
        <taxon>Stappiaceae</taxon>
        <taxon>Stappia</taxon>
    </lineage>
</organism>
<dbReference type="RefSeq" id="WP_181762021.1">
    <property type="nucleotide sequence ID" value="NZ_BMCR01000001.1"/>
</dbReference>
<dbReference type="Proteomes" id="UP000559404">
    <property type="component" value="Unassembled WGS sequence"/>
</dbReference>
<feature type="domain" description="HTH cro/C1-type" evidence="1">
    <location>
        <begin position="8"/>
        <end position="52"/>
    </location>
</feature>
<proteinExistence type="predicted"/>
<dbReference type="InterPro" id="IPR010982">
    <property type="entry name" value="Lambda_DNA-bd_dom_sf"/>
</dbReference>
<evidence type="ECO:0000313" key="2">
    <source>
        <dbReference type="EMBL" id="MBA4613821.1"/>
    </source>
</evidence>
<dbReference type="CDD" id="cd00093">
    <property type="entry name" value="HTH_XRE"/>
    <property type="match status" value="1"/>
</dbReference>
<dbReference type="SUPFAM" id="SSF47413">
    <property type="entry name" value="lambda repressor-like DNA-binding domains"/>
    <property type="match status" value="1"/>
</dbReference>